<dbReference type="RefSeq" id="WP_056984690.1">
    <property type="nucleotide sequence ID" value="NZ_AZGE01000023.1"/>
</dbReference>
<dbReference type="CDD" id="cd00158">
    <property type="entry name" value="RHOD"/>
    <property type="match status" value="1"/>
</dbReference>
<dbReference type="Proteomes" id="UP000050973">
    <property type="component" value="Unassembled WGS sequence"/>
</dbReference>
<feature type="domain" description="Rhodanese" evidence="2">
    <location>
        <begin position="49"/>
        <end position="134"/>
    </location>
</feature>
<dbReference type="InterPro" id="IPR036873">
    <property type="entry name" value="Rhodanese-like_dom_sf"/>
</dbReference>
<gene>
    <name evidence="3" type="ORF">FC49_GL000984</name>
</gene>
<dbReference type="Gene3D" id="3.40.250.10">
    <property type="entry name" value="Rhodanese-like domain"/>
    <property type="match status" value="1"/>
</dbReference>
<dbReference type="InterPro" id="IPR001763">
    <property type="entry name" value="Rhodanese-like_dom"/>
</dbReference>
<accession>A0A0R1W9Q7</accession>
<evidence type="ECO:0000256" key="1">
    <source>
        <dbReference type="SAM" id="Phobius"/>
    </source>
</evidence>
<dbReference type="PANTHER" id="PTHR43031:SF18">
    <property type="entry name" value="RHODANESE-RELATED SULFURTRANSFERASES"/>
    <property type="match status" value="1"/>
</dbReference>
<dbReference type="SUPFAM" id="SSF52821">
    <property type="entry name" value="Rhodanese/Cell cycle control phosphatase"/>
    <property type="match status" value="1"/>
</dbReference>
<dbReference type="Pfam" id="PF00581">
    <property type="entry name" value="Rhodanese"/>
    <property type="match status" value="1"/>
</dbReference>
<evidence type="ECO:0000313" key="3">
    <source>
        <dbReference type="EMBL" id="KRM14686.1"/>
    </source>
</evidence>
<comment type="caution">
    <text evidence="3">The sequence shown here is derived from an EMBL/GenBank/DDBJ whole genome shotgun (WGS) entry which is preliminary data.</text>
</comment>
<dbReference type="EMBL" id="AZGE01000023">
    <property type="protein sequence ID" value="KRM14686.1"/>
    <property type="molecule type" value="Genomic_DNA"/>
</dbReference>
<dbReference type="PANTHER" id="PTHR43031">
    <property type="entry name" value="FAD-DEPENDENT OXIDOREDUCTASE"/>
    <property type="match status" value="1"/>
</dbReference>
<feature type="transmembrane region" description="Helical" evidence="1">
    <location>
        <begin position="12"/>
        <end position="29"/>
    </location>
</feature>
<protein>
    <submittedName>
        <fullName evidence="3">Rhodanese-like protein</fullName>
    </submittedName>
</protein>
<evidence type="ECO:0000259" key="2">
    <source>
        <dbReference type="PROSITE" id="PS50206"/>
    </source>
</evidence>
<dbReference type="PROSITE" id="PS50206">
    <property type="entry name" value="RHODANESE_3"/>
    <property type="match status" value="1"/>
</dbReference>
<sequence length="137" mass="16261">MILGISKTLLTINLLVAVIILVWLFSWGFQNWRRKHYATVLDQEDFQKGMRKAQVIDLRQEKDFKAGHILGARNLPYIYLRQQYGELRKDMPIYLYDETMTLSTQAVAFLGKHGYHNLYILRDGYREWDGKTKKAKY</sequence>
<dbReference type="PATRIC" id="fig|1423779.3.peg.1005"/>
<dbReference type="AlphaFoldDB" id="A0A0R1W9Q7"/>
<reference evidence="3 4" key="1">
    <citation type="journal article" date="2015" name="Genome Announc.">
        <title>Expanding the biotechnology potential of lactobacilli through comparative genomics of 213 strains and associated genera.</title>
        <authorList>
            <person name="Sun Z."/>
            <person name="Harris H.M."/>
            <person name="McCann A."/>
            <person name="Guo C."/>
            <person name="Argimon S."/>
            <person name="Zhang W."/>
            <person name="Yang X."/>
            <person name="Jeffery I.B."/>
            <person name="Cooney J.C."/>
            <person name="Kagawa T.F."/>
            <person name="Liu W."/>
            <person name="Song Y."/>
            <person name="Salvetti E."/>
            <person name="Wrobel A."/>
            <person name="Rasinkangas P."/>
            <person name="Parkhill J."/>
            <person name="Rea M.C."/>
            <person name="O'Sullivan O."/>
            <person name="Ritari J."/>
            <person name="Douillard F.P."/>
            <person name="Paul Ross R."/>
            <person name="Yang R."/>
            <person name="Briner A.E."/>
            <person name="Felis G.E."/>
            <person name="de Vos W.M."/>
            <person name="Barrangou R."/>
            <person name="Klaenhammer T.R."/>
            <person name="Caufield P.W."/>
            <person name="Cui Y."/>
            <person name="Zhang H."/>
            <person name="O'Toole P.W."/>
        </authorList>
    </citation>
    <scope>NUCLEOTIDE SEQUENCE [LARGE SCALE GENOMIC DNA]</scope>
    <source>
        <strain evidence="3 4">DSM 4864</strain>
    </source>
</reference>
<name>A0A0R1W9Q7_9LACO</name>
<keyword evidence="1" id="KW-1133">Transmembrane helix</keyword>
<proteinExistence type="predicted"/>
<evidence type="ECO:0000313" key="4">
    <source>
        <dbReference type="Proteomes" id="UP000050973"/>
    </source>
</evidence>
<organism evidence="3 4">
    <name type="scientific">Limosilactobacillus oris DSM 4864</name>
    <dbReference type="NCBI Taxonomy" id="1423779"/>
    <lineage>
        <taxon>Bacteria</taxon>
        <taxon>Bacillati</taxon>
        <taxon>Bacillota</taxon>
        <taxon>Bacilli</taxon>
        <taxon>Lactobacillales</taxon>
        <taxon>Lactobacillaceae</taxon>
        <taxon>Limosilactobacillus</taxon>
    </lineage>
</organism>
<dbReference type="InterPro" id="IPR050229">
    <property type="entry name" value="GlpE_sulfurtransferase"/>
</dbReference>
<keyword evidence="1" id="KW-0812">Transmembrane</keyword>
<dbReference type="SMART" id="SM00450">
    <property type="entry name" value="RHOD"/>
    <property type="match status" value="1"/>
</dbReference>
<keyword evidence="1" id="KW-0472">Membrane</keyword>